<feature type="region of interest" description="Disordered" evidence="1">
    <location>
        <begin position="58"/>
        <end position="87"/>
    </location>
</feature>
<dbReference type="EMBL" id="JABBWE010000002">
    <property type="protein sequence ID" value="KAG1806369.1"/>
    <property type="molecule type" value="Genomic_DNA"/>
</dbReference>
<dbReference type="InterPro" id="IPR012337">
    <property type="entry name" value="RNaseH-like_sf"/>
</dbReference>
<evidence type="ECO:0000313" key="4">
    <source>
        <dbReference type="Proteomes" id="UP000719766"/>
    </source>
</evidence>
<dbReference type="Gene3D" id="3.30.420.10">
    <property type="entry name" value="Ribonuclease H-like superfamily/Ribonuclease H"/>
    <property type="match status" value="1"/>
</dbReference>
<dbReference type="PROSITE" id="PS50879">
    <property type="entry name" value="RNASE_H_1"/>
    <property type="match status" value="1"/>
</dbReference>
<feature type="domain" description="RNase H type-1" evidence="2">
    <location>
        <begin position="1"/>
        <end position="71"/>
    </location>
</feature>
<dbReference type="SUPFAM" id="SSF53098">
    <property type="entry name" value="Ribonuclease H-like"/>
    <property type="match status" value="1"/>
</dbReference>
<evidence type="ECO:0000259" key="2">
    <source>
        <dbReference type="PROSITE" id="PS50879"/>
    </source>
</evidence>
<protein>
    <recommendedName>
        <fullName evidence="2">RNase H type-1 domain-containing protein</fullName>
    </recommendedName>
</protein>
<evidence type="ECO:0000256" key="1">
    <source>
        <dbReference type="SAM" id="MobiDB-lite"/>
    </source>
</evidence>
<organism evidence="3 4">
    <name type="scientific">Suillus plorans</name>
    <dbReference type="NCBI Taxonomy" id="116603"/>
    <lineage>
        <taxon>Eukaryota</taxon>
        <taxon>Fungi</taxon>
        <taxon>Dikarya</taxon>
        <taxon>Basidiomycota</taxon>
        <taxon>Agaricomycotina</taxon>
        <taxon>Agaricomycetes</taxon>
        <taxon>Agaricomycetidae</taxon>
        <taxon>Boletales</taxon>
        <taxon>Suillineae</taxon>
        <taxon>Suillaceae</taxon>
        <taxon>Suillus</taxon>
    </lineage>
</organism>
<comment type="caution">
    <text evidence="3">The sequence shown here is derived from an EMBL/GenBank/DDBJ whole genome shotgun (WGS) entry which is preliminary data.</text>
</comment>
<accession>A0A9P7DYL4</accession>
<evidence type="ECO:0000313" key="3">
    <source>
        <dbReference type="EMBL" id="KAG1806369.1"/>
    </source>
</evidence>
<dbReference type="GeneID" id="64590728"/>
<feature type="region of interest" description="Disordered" evidence="1">
    <location>
        <begin position="120"/>
        <end position="153"/>
    </location>
</feature>
<dbReference type="InterPro" id="IPR002156">
    <property type="entry name" value="RNaseH_domain"/>
</dbReference>
<dbReference type="GO" id="GO:0003676">
    <property type="term" value="F:nucleic acid binding"/>
    <property type="evidence" value="ECO:0007669"/>
    <property type="project" value="InterPro"/>
</dbReference>
<sequence>MALGVDNQAVIRATTSFQSKPGHYLIDIFHDDLREILPDDNGRKLTIHWAAGHTGIPGNEEADELAKKAAHRESSPPHLIPESLRRKGRTPALTILPISKSALKQTFNDKIREEAHKIWRKSPRHPKLSSIDASAPSNHFALHHRGTSHRHIR</sequence>
<keyword evidence="4" id="KW-1185">Reference proteome</keyword>
<feature type="compositionally biased region" description="Basic and acidic residues" evidence="1">
    <location>
        <begin position="64"/>
        <end position="75"/>
    </location>
</feature>
<proteinExistence type="predicted"/>
<dbReference type="GO" id="GO:0004523">
    <property type="term" value="F:RNA-DNA hybrid ribonuclease activity"/>
    <property type="evidence" value="ECO:0007669"/>
    <property type="project" value="InterPro"/>
</dbReference>
<gene>
    <name evidence="3" type="ORF">HD556DRAFT_1224615</name>
</gene>
<feature type="compositionally biased region" description="Basic residues" evidence="1">
    <location>
        <begin position="141"/>
        <end position="153"/>
    </location>
</feature>
<dbReference type="InterPro" id="IPR036397">
    <property type="entry name" value="RNaseH_sf"/>
</dbReference>
<dbReference type="AlphaFoldDB" id="A0A9P7DYL4"/>
<reference evidence="3" key="1">
    <citation type="journal article" date="2020" name="New Phytol.">
        <title>Comparative genomics reveals dynamic genome evolution in host specialist ectomycorrhizal fungi.</title>
        <authorList>
            <person name="Lofgren L.A."/>
            <person name="Nguyen N.H."/>
            <person name="Vilgalys R."/>
            <person name="Ruytinx J."/>
            <person name="Liao H.L."/>
            <person name="Branco S."/>
            <person name="Kuo A."/>
            <person name="LaButti K."/>
            <person name="Lipzen A."/>
            <person name="Andreopoulos W."/>
            <person name="Pangilinan J."/>
            <person name="Riley R."/>
            <person name="Hundley H."/>
            <person name="Na H."/>
            <person name="Barry K."/>
            <person name="Grigoriev I.V."/>
            <person name="Stajich J.E."/>
            <person name="Kennedy P.G."/>
        </authorList>
    </citation>
    <scope>NUCLEOTIDE SEQUENCE</scope>
    <source>
        <strain evidence="3">S12</strain>
    </source>
</reference>
<dbReference type="RefSeq" id="XP_041166840.1">
    <property type="nucleotide sequence ID" value="XM_041296964.1"/>
</dbReference>
<dbReference type="Proteomes" id="UP000719766">
    <property type="component" value="Unassembled WGS sequence"/>
</dbReference>
<dbReference type="OrthoDB" id="2677368at2759"/>
<name>A0A9P7DYL4_9AGAM</name>